<evidence type="ECO:0000259" key="15">
    <source>
        <dbReference type="PROSITE" id="PS51918"/>
    </source>
</evidence>
<dbReference type="EMBL" id="CP014525">
    <property type="protein sequence ID" value="AMW35492.1"/>
    <property type="molecule type" value="Genomic_DNA"/>
</dbReference>
<dbReference type="InterPro" id="IPR006638">
    <property type="entry name" value="Elp3/MiaA/NifB-like_rSAM"/>
</dbReference>
<comment type="similarity">
    <text evidence="2 13">Belongs to the radical SAM superfamily. Biotin synthase family.</text>
</comment>
<dbReference type="CDD" id="cd01335">
    <property type="entry name" value="Radical_SAM"/>
    <property type="match status" value="1"/>
</dbReference>
<dbReference type="InterPro" id="IPR002684">
    <property type="entry name" value="Biotin_synth/BioAB"/>
</dbReference>
<dbReference type="SMART" id="SM00729">
    <property type="entry name" value="Elp3"/>
    <property type="match status" value="1"/>
</dbReference>
<dbReference type="Proteomes" id="UP000076066">
    <property type="component" value="Chromosome"/>
</dbReference>
<evidence type="ECO:0000256" key="3">
    <source>
        <dbReference type="ARBA" id="ARBA00012236"/>
    </source>
</evidence>
<reference evidence="16 17" key="1">
    <citation type="submission" date="2016-02" db="EMBL/GenBank/DDBJ databases">
        <title>Complete Genome of H5569, the type strain of the newly described species Haematospirillium jordaniae.</title>
        <authorList>
            <person name="Nicholson A.C."/>
            <person name="Humrighouse B.W."/>
            <person name="Loparov V."/>
            <person name="McQuiston J.R."/>
        </authorList>
    </citation>
    <scope>NUCLEOTIDE SEQUENCE [LARGE SCALE GENOMIC DNA]</scope>
    <source>
        <strain evidence="16 17">H5569</strain>
    </source>
</reference>
<dbReference type="PROSITE" id="PS51918">
    <property type="entry name" value="RADICAL_SAM"/>
    <property type="match status" value="1"/>
</dbReference>
<comment type="cofactor">
    <cofactor evidence="13">
        <name>[2Fe-2S] cluster</name>
        <dbReference type="ChEBI" id="CHEBI:190135"/>
    </cofactor>
    <text evidence="13">Binds 1 [2Fe-2S] cluster. The cluster is coordinated with 3 cysteines and 1 arginine.</text>
</comment>
<keyword evidence="5 13" id="KW-0808">Transferase</keyword>
<dbReference type="KEGG" id="hjo:AY555_02320"/>
<dbReference type="InterPro" id="IPR007197">
    <property type="entry name" value="rSAM"/>
</dbReference>
<evidence type="ECO:0000256" key="14">
    <source>
        <dbReference type="PIRSR" id="PIRSR001619-1"/>
    </source>
</evidence>
<proteinExistence type="inferred from homology"/>
<dbReference type="SFLD" id="SFLDG01278">
    <property type="entry name" value="biotin_synthase_like"/>
    <property type="match status" value="1"/>
</dbReference>
<dbReference type="SMART" id="SM00876">
    <property type="entry name" value="BATS"/>
    <property type="match status" value="1"/>
</dbReference>
<dbReference type="GO" id="GO:0005506">
    <property type="term" value="F:iron ion binding"/>
    <property type="evidence" value="ECO:0007669"/>
    <property type="project" value="UniProtKB-UniRule"/>
</dbReference>
<keyword evidence="10 13" id="KW-0408">Iron</keyword>
<feature type="binding site" evidence="13 14">
    <location>
        <position position="110"/>
    </location>
    <ligand>
        <name>[2Fe-2S] cluster</name>
        <dbReference type="ChEBI" id="CHEBI:190135"/>
    </ligand>
</feature>
<dbReference type="InterPro" id="IPR010722">
    <property type="entry name" value="BATS_dom"/>
</dbReference>
<feature type="binding site" evidence="13 14">
    <location>
        <position position="276"/>
    </location>
    <ligand>
        <name>[2Fe-2S] cluster</name>
        <dbReference type="ChEBI" id="CHEBI:190135"/>
    </ligand>
</feature>
<comment type="cofactor">
    <cofactor evidence="14">
        <name>[2Fe-2S] cluster</name>
        <dbReference type="ChEBI" id="CHEBI:190135"/>
    </cofactor>
    <text evidence="14">Binds 1 [2Fe-2S] cluster. The cluster is coordinated with 3 cysteines and 1 arginine.</text>
</comment>
<feature type="binding site" evidence="13 14">
    <location>
        <position position="141"/>
    </location>
    <ligand>
        <name>[2Fe-2S] cluster</name>
        <dbReference type="ChEBI" id="CHEBI:190135"/>
    </ligand>
</feature>
<dbReference type="STRING" id="1549855.AY555_02320"/>
<dbReference type="InterPro" id="IPR058240">
    <property type="entry name" value="rSAM_sf"/>
</dbReference>
<keyword evidence="8 13" id="KW-0479">Metal-binding</keyword>
<evidence type="ECO:0000256" key="13">
    <source>
        <dbReference type="HAMAP-Rule" id="MF_01694"/>
    </source>
</evidence>
<dbReference type="Pfam" id="PF06968">
    <property type="entry name" value="BATS"/>
    <property type="match status" value="1"/>
</dbReference>
<dbReference type="SFLD" id="SFLDF00272">
    <property type="entry name" value="biotin_synthase"/>
    <property type="match status" value="1"/>
</dbReference>
<keyword evidence="9 13" id="KW-0093">Biotin biosynthesis</keyword>
<keyword evidence="4 13" id="KW-0004">4Fe-4S</keyword>
<name>A0A143DFG3_9PROT</name>
<dbReference type="Gene3D" id="3.20.20.70">
    <property type="entry name" value="Aldolase class I"/>
    <property type="match status" value="1"/>
</dbReference>
<dbReference type="SFLD" id="SFLDG01060">
    <property type="entry name" value="BATS_domain_containing"/>
    <property type="match status" value="1"/>
</dbReference>
<dbReference type="GO" id="GO:0051537">
    <property type="term" value="F:2 iron, 2 sulfur cluster binding"/>
    <property type="evidence" value="ECO:0007669"/>
    <property type="project" value="UniProtKB-KW"/>
</dbReference>
<evidence type="ECO:0000256" key="12">
    <source>
        <dbReference type="ARBA" id="ARBA00051157"/>
    </source>
</evidence>
<evidence type="ECO:0000313" key="16">
    <source>
        <dbReference type="EMBL" id="AMW35492.1"/>
    </source>
</evidence>
<dbReference type="RefSeq" id="WP_066136385.1">
    <property type="nucleotide sequence ID" value="NZ_CP014525.1"/>
</dbReference>
<dbReference type="Pfam" id="PF04055">
    <property type="entry name" value="Radical_SAM"/>
    <property type="match status" value="1"/>
</dbReference>
<evidence type="ECO:0000256" key="6">
    <source>
        <dbReference type="ARBA" id="ARBA00022691"/>
    </source>
</evidence>
<evidence type="ECO:0000256" key="4">
    <source>
        <dbReference type="ARBA" id="ARBA00022485"/>
    </source>
</evidence>
<feature type="domain" description="Radical SAM core" evidence="15">
    <location>
        <begin position="51"/>
        <end position="272"/>
    </location>
</feature>
<accession>A0A143DFG3</accession>
<dbReference type="GO" id="GO:0009102">
    <property type="term" value="P:biotin biosynthetic process"/>
    <property type="evidence" value="ECO:0007669"/>
    <property type="project" value="UniProtKB-UniRule"/>
</dbReference>
<comment type="cofactor">
    <cofactor evidence="13 14">
        <name>[4Fe-4S] cluster</name>
        <dbReference type="ChEBI" id="CHEBI:49883"/>
    </cofactor>
    <text evidence="13 14">Binds 1 [4Fe-4S] cluster. The cluster is coordinated with 3 cysteines and an exchangeable S-adenosyl-L-methionine.</text>
</comment>
<dbReference type="PANTHER" id="PTHR22976:SF2">
    <property type="entry name" value="BIOTIN SYNTHASE, MITOCHONDRIAL"/>
    <property type="match status" value="1"/>
</dbReference>
<dbReference type="AlphaFoldDB" id="A0A143DFG3"/>
<feature type="binding site" evidence="13 14">
    <location>
        <position position="66"/>
    </location>
    <ligand>
        <name>[4Fe-4S] cluster</name>
        <dbReference type="ChEBI" id="CHEBI:49883"/>
        <note>4Fe-4S-S-AdoMet</note>
    </ligand>
</feature>
<keyword evidence="17" id="KW-1185">Reference proteome</keyword>
<dbReference type="SFLD" id="SFLDS00029">
    <property type="entry name" value="Radical_SAM"/>
    <property type="match status" value="1"/>
</dbReference>
<dbReference type="HAMAP" id="MF_01694">
    <property type="entry name" value="BioB"/>
    <property type="match status" value="1"/>
</dbReference>
<comment type="function">
    <text evidence="13">Catalyzes the conversion of dethiobiotin (DTB) to biotin by the insertion of a sulfur atom into dethiobiotin via a radical-based mechanism.</text>
</comment>
<protein>
    <recommendedName>
        <fullName evidence="3 13">Biotin synthase</fullName>
        <ecNumber evidence="3 13">2.8.1.6</ecNumber>
    </recommendedName>
</protein>
<evidence type="ECO:0000256" key="1">
    <source>
        <dbReference type="ARBA" id="ARBA00004942"/>
    </source>
</evidence>
<dbReference type="GeneID" id="53315987"/>
<dbReference type="GO" id="GO:0004076">
    <property type="term" value="F:biotin synthase activity"/>
    <property type="evidence" value="ECO:0007669"/>
    <property type="project" value="UniProtKB-UniRule"/>
</dbReference>
<feature type="binding site" evidence="13 14">
    <location>
        <position position="73"/>
    </location>
    <ligand>
        <name>[4Fe-4S] cluster</name>
        <dbReference type="ChEBI" id="CHEBI:49883"/>
        <note>4Fe-4S-S-AdoMet</note>
    </ligand>
</feature>
<keyword evidence="11 13" id="KW-0411">Iron-sulfur</keyword>
<comment type="subunit">
    <text evidence="13">Homodimer.</text>
</comment>
<evidence type="ECO:0000256" key="8">
    <source>
        <dbReference type="ARBA" id="ARBA00022723"/>
    </source>
</evidence>
<evidence type="ECO:0000256" key="10">
    <source>
        <dbReference type="ARBA" id="ARBA00023004"/>
    </source>
</evidence>
<evidence type="ECO:0000256" key="5">
    <source>
        <dbReference type="ARBA" id="ARBA00022679"/>
    </source>
</evidence>
<evidence type="ECO:0000256" key="9">
    <source>
        <dbReference type="ARBA" id="ARBA00022756"/>
    </source>
</evidence>
<dbReference type="OrthoDB" id="9786826at2"/>
<keyword evidence="6 13" id="KW-0949">S-adenosyl-L-methionine</keyword>
<gene>
    <name evidence="13" type="primary">bioB</name>
    <name evidence="16" type="ORF">AY555_02320</name>
</gene>
<dbReference type="InterPro" id="IPR013785">
    <property type="entry name" value="Aldolase_TIM"/>
</dbReference>
<sequence length="335" mass="36867">MPSLPAQFQGRDWSIPRTDWTRHDVETLFDMPFIDLVSLAQSIHRSWFDPNTIQRSTLVNIKTGACPEDCKYCSQSRTAKAKLKVEPLMGVEEVRTAARKARENGATRLCMGAAWRQLRERDLPTIVEMIGAVKEEGLQTCMTLGMLKPELANALAEAGLDYYNHNVDTSPEYYKSIISSRTYENRLDTLKAVREAGIRVCSGGIVGLGESRADRAGMLHTLATLETHPNSVPINMLVGIKGTALSDEGKGGNVDPLEFVRTIAVARILMPRSVVRLSAGRHAMDDSTQALAFMAGANSIFYGEELLTTENSPTARDNDLLTRLGITPMAQNPND</sequence>
<organism evidence="16 17">
    <name type="scientific">Haematospirillum jordaniae</name>
    <dbReference type="NCBI Taxonomy" id="1549855"/>
    <lineage>
        <taxon>Bacteria</taxon>
        <taxon>Pseudomonadati</taxon>
        <taxon>Pseudomonadota</taxon>
        <taxon>Alphaproteobacteria</taxon>
        <taxon>Rhodospirillales</taxon>
        <taxon>Novispirillaceae</taxon>
        <taxon>Haematospirillum</taxon>
    </lineage>
</organism>
<evidence type="ECO:0000256" key="7">
    <source>
        <dbReference type="ARBA" id="ARBA00022714"/>
    </source>
</evidence>
<keyword evidence="7 13" id="KW-0001">2Fe-2S</keyword>
<evidence type="ECO:0000313" key="17">
    <source>
        <dbReference type="Proteomes" id="UP000076066"/>
    </source>
</evidence>
<evidence type="ECO:0000256" key="11">
    <source>
        <dbReference type="ARBA" id="ARBA00023014"/>
    </source>
</evidence>
<comment type="catalytic activity">
    <reaction evidence="12 13">
        <text>(4R,5S)-dethiobiotin + (sulfur carrier)-SH + 2 reduced [2Fe-2S]-[ferredoxin] + 2 S-adenosyl-L-methionine = (sulfur carrier)-H + biotin + 2 5'-deoxyadenosine + 2 L-methionine + 2 oxidized [2Fe-2S]-[ferredoxin]</text>
        <dbReference type="Rhea" id="RHEA:22060"/>
        <dbReference type="Rhea" id="RHEA-COMP:10000"/>
        <dbReference type="Rhea" id="RHEA-COMP:10001"/>
        <dbReference type="Rhea" id="RHEA-COMP:14737"/>
        <dbReference type="Rhea" id="RHEA-COMP:14739"/>
        <dbReference type="ChEBI" id="CHEBI:17319"/>
        <dbReference type="ChEBI" id="CHEBI:29917"/>
        <dbReference type="ChEBI" id="CHEBI:33737"/>
        <dbReference type="ChEBI" id="CHEBI:33738"/>
        <dbReference type="ChEBI" id="CHEBI:57586"/>
        <dbReference type="ChEBI" id="CHEBI:57844"/>
        <dbReference type="ChEBI" id="CHEBI:59789"/>
        <dbReference type="ChEBI" id="CHEBI:64428"/>
        <dbReference type="ChEBI" id="CHEBI:149473"/>
        <dbReference type="EC" id="2.8.1.6"/>
    </reaction>
</comment>
<dbReference type="UniPathway" id="UPA00078">
    <property type="reaction ID" value="UER00162"/>
</dbReference>
<feature type="binding site" evidence="13 14">
    <location>
        <position position="201"/>
    </location>
    <ligand>
        <name>[2Fe-2S] cluster</name>
        <dbReference type="ChEBI" id="CHEBI:190135"/>
    </ligand>
</feature>
<comment type="pathway">
    <text evidence="1 13">Cofactor biosynthesis; biotin biosynthesis; biotin from 7,8-diaminononanoate: step 2/2.</text>
</comment>
<dbReference type="NCBIfam" id="TIGR00433">
    <property type="entry name" value="bioB"/>
    <property type="match status" value="1"/>
</dbReference>
<dbReference type="PIRSF" id="PIRSF001619">
    <property type="entry name" value="Biotin_synth"/>
    <property type="match status" value="1"/>
</dbReference>
<dbReference type="SUPFAM" id="SSF102114">
    <property type="entry name" value="Radical SAM enzymes"/>
    <property type="match status" value="1"/>
</dbReference>
<evidence type="ECO:0000256" key="2">
    <source>
        <dbReference type="ARBA" id="ARBA00010765"/>
    </source>
</evidence>
<dbReference type="GO" id="GO:0051539">
    <property type="term" value="F:4 iron, 4 sulfur cluster binding"/>
    <property type="evidence" value="ECO:0007669"/>
    <property type="project" value="UniProtKB-KW"/>
</dbReference>
<feature type="binding site" evidence="13 14">
    <location>
        <position position="70"/>
    </location>
    <ligand>
        <name>[4Fe-4S] cluster</name>
        <dbReference type="ChEBI" id="CHEBI:49883"/>
        <note>4Fe-4S-S-AdoMet</note>
    </ligand>
</feature>
<dbReference type="InterPro" id="IPR024177">
    <property type="entry name" value="Biotin_synthase"/>
</dbReference>
<dbReference type="PANTHER" id="PTHR22976">
    <property type="entry name" value="BIOTIN SYNTHASE"/>
    <property type="match status" value="1"/>
</dbReference>
<dbReference type="EC" id="2.8.1.6" evidence="3 13"/>